<reference evidence="2" key="1">
    <citation type="submission" date="2022-05" db="EMBL/GenBank/DDBJ databases">
        <title>Novel Pseudomonas spp. Isolated from a Rainbow Trout Aquaculture Facility.</title>
        <authorList>
            <person name="Testerman T."/>
            <person name="Graf J."/>
        </authorList>
    </citation>
    <scope>NUCLEOTIDE SEQUENCE</scope>
    <source>
        <strain evidence="2">ID386</strain>
    </source>
</reference>
<evidence type="ECO:0000313" key="3">
    <source>
        <dbReference type="Proteomes" id="UP001150531"/>
    </source>
</evidence>
<feature type="region of interest" description="Disordered" evidence="1">
    <location>
        <begin position="79"/>
        <end position="109"/>
    </location>
</feature>
<dbReference type="EMBL" id="JAMDGS010000016">
    <property type="protein sequence ID" value="MDD1127778.1"/>
    <property type="molecule type" value="Genomic_DNA"/>
</dbReference>
<protein>
    <submittedName>
        <fullName evidence="2">Helix-turn-helix domain-containing protein</fullName>
    </submittedName>
</protein>
<proteinExistence type="predicted"/>
<feature type="compositionally biased region" description="Polar residues" evidence="1">
    <location>
        <begin position="99"/>
        <end position="109"/>
    </location>
</feature>
<organism evidence="2 3">
    <name type="scientific">Pseudomonas aphyarum</name>
    <dbReference type="NCBI Taxonomy" id="2942629"/>
    <lineage>
        <taxon>Bacteria</taxon>
        <taxon>Pseudomonadati</taxon>
        <taxon>Pseudomonadota</taxon>
        <taxon>Gammaproteobacteria</taxon>
        <taxon>Pseudomonadales</taxon>
        <taxon>Pseudomonadaceae</taxon>
        <taxon>Pseudomonas</taxon>
    </lineage>
</organism>
<evidence type="ECO:0000313" key="2">
    <source>
        <dbReference type="EMBL" id="MDD1127778.1"/>
    </source>
</evidence>
<evidence type="ECO:0000256" key="1">
    <source>
        <dbReference type="SAM" id="MobiDB-lite"/>
    </source>
</evidence>
<dbReference type="RefSeq" id="WP_273898263.1">
    <property type="nucleotide sequence ID" value="NZ_JAMDGS010000016.1"/>
</dbReference>
<gene>
    <name evidence="2" type="ORF">M5G18_24525</name>
</gene>
<sequence>MHTKIQPLLDWLKTASDNDVAETGTTRGYLRRIAYGQKTASAEMSSGIERATIGAVTRKTLRVSDWELIWPELAEHSSTLNANVRPKASAHQSADGAGNPSSALEASAR</sequence>
<keyword evidence="3" id="KW-1185">Reference proteome</keyword>
<name>A0ABT5PVA4_9PSED</name>
<comment type="caution">
    <text evidence="2">The sequence shown here is derived from an EMBL/GenBank/DDBJ whole genome shotgun (WGS) entry which is preliminary data.</text>
</comment>
<dbReference type="Proteomes" id="UP001150531">
    <property type="component" value="Unassembled WGS sequence"/>
</dbReference>
<accession>A0ABT5PVA4</accession>